<dbReference type="GO" id="GO:0004519">
    <property type="term" value="F:endonuclease activity"/>
    <property type="evidence" value="ECO:0007669"/>
    <property type="project" value="UniProtKB-KW"/>
</dbReference>
<evidence type="ECO:0000313" key="11">
    <source>
        <dbReference type="Proteomes" id="UP000054018"/>
    </source>
</evidence>
<dbReference type="HOGENOM" id="CLU_046484_0_0_1"/>
<evidence type="ECO:0000256" key="4">
    <source>
        <dbReference type="ARBA" id="ARBA00022722"/>
    </source>
</evidence>
<evidence type="ECO:0000259" key="9">
    <source>
        <dbReference type="PROSITE" id="PS50830"/>
    </source>
</evidence>
<dbReference type="PANTHER" id="PTHR12302:SF3">
    <property type="entry name" value="SERINE_THREONINE-PROTEIN KINASE 31"/>
    <property type="match status" value="1"/>
</dbReference>
<dbReference type="InterPro" id="IPR035437">
    <property type="entry name" value="SNase_OB-fold_sf"/>
</dbReference>
<dbReference type="OrthoDB" id="430293at2759"/>
<reference evidence="11" key="2">
    <citation type="submission" date="2015-01" db="EMBL/GenBank/DDBJ databases">
        <title>Evolutionary Origins and Diversification of the Mycorrhizal Mutualists.</title>
        <authorList>
            <consortium name="DOE Joint Genome Institute"/>
            <consortium name="Mycorrhizal Genomics Consortium"/>
            <person name="Kohler A."/>
            <person name="Kuo A."/>
            <person name="Nagy L.G."/>
            <person name="Floudas D."/>
            <person name="Copeland A."/>
            <person name="Barry K.W."/>
            <person name="Cichocki N."/>
            <person name="Veneault-Fourrey C."/>
            <person name="LaButti K."/>
            <person name="Lindquist E.A."/>
            <person name="Lipzen A."/>
            <person name="Lundell T."/>
            <person name="Morin E."/>
            <person name="Murat C."/>
            <person name="Riley R."/>
            <person name="Ohm R."/>
            <person name="Sun H."/>
            <person name="Tunlid A."/>
            <person name="Henrissat B."/>
            <person name="Grigoriev I.V."/>
            <person name="Hibbett D.S."/>
            <person name="Martin F."/>
        </authorList>
    </citation>
    <scope>NUCLEOTIDE SEQUENCE [LARGE SCALE GENOMIC DNA]</scope>
    <source>
        <strain evidence="11">441</strain>
    </source>
</reference>
<keyword evidence="8" id="KW-1133">Transmembrane helix</keyword>
<evidence type="ECO:0000256" key="2">
    <source>
        <dbReference type="ARBA" id="ARBA00004173"/>
    </source>
</evidence>
<gene>
    <name evidence="10" type="ORF">PISMIDRAFT_61500</name>
</gene>
<proteinExistence type="inferred from homology"/>
<keyword evidence="6" id="KW-0378">Hydrolase</keyword>
<keyword evidence="11" id="KW-1185">Reference proteome</keyword>
<protein>
    <recommendedName>
        <fullName evidence="9">TNase-like domain-containing protein</fullName>
    </recommendedName>
</protein>
<feature type="non-terminal residue" evidence="10">
    <location>
        <position position="225"/>
    </location>
</feature>
<dbReference type="PANTHER" id="PTHR12302">
    <property type="entry name" value="EBNA2 BINDING PROTEIN P100"/>
    <property type="match status" value="1"/>
</dbReference>
<evidence type="ECO:0000256" key="3">
    <source>
        <dbReference type="ARBA" id="ARBA00005435"/>
    </source>
</evidence>
<keyword evidence="5" id="KW-0255">Endonuclease</keyword>
<dbReference type="AlphaFoldDB" id="A0A0C9ZGQ5"/>
<dbReference type="InterPro" id="IPR016071">
    <property type="entry name" value="Staphylococal_nuclease_OB-fold"/>
</dbReference>
<evidence type="ECO:0000313" key="10">
    <source>
        <dbReference type="EMBL" id="KIK25184.1"/>
    </source>
</evidence>
<dbReference type="GO" id="GO:0005739">
    <property type="term" value="C:mitochondrion"/>
    <property type="evidence" value="ECO:0007669"/>
    <property type="project" value="UniProtKB-SubCell"/>
</dbReference>
<dbReference type="SUPFAM" id="SSF50199">
    <property type="entry name" value="Staphylococcal nuclease"/>
    <property type="match status" value="1"/>
</dbReference>
<dbReference type="PROSITE" id="PS50830">
    <property type="entry name" value="TNASE_3"/>
    <property type="match status" value="1"/>
</dbReference>
<keyword evidence="7" id="KW-0106">Calcium</keyword>
<dbReference type="GO" id="GO:0016020">
    <property type="term" value="C:membrane"/>
    <property type="evidence" value="ECO:0007669"/>
    <property type="project" value="UniProtKB-SubCell"/>
</dbReference>
<keyword evidence="8" id="KW-0472">Membrane</keyword>
<evidence type="ECO:0000256" key="5">
    <source>
        <dbReference type="ARBA" id="ARBA00022759"/>
    </source>
</evidence>
<dbReference type="Proteomes" id="UP000054018">
    <property type="component" value="Unassembled WGS sequence"/>
</dbReference>
<feature type="non-terminal residue" evidence="10">
    <location>
        <position position="1"/>
    </location>
</feature>
<evidence type="ECO:0000256" key="7">
    <source>
        <dbReference type="ARBA" id="ARBA00022837"/>
    </source>
</evidence>
<reference evidence="10 11" key="1">
    <citation type="submission" date="2014-04" db="EMBL/GenBank/DDBJ databases">
        <authorList>
            <consortium name="DOE Joint Genome Institute"/>
            <person name="Kuo A."/>
            <person name="Kohler A."/>
            <person name="Costa M.D."/>
            <person name="Nagy L.G."/>
            <person name="Floudas D."/>
            <person name="Copeland A."/>
            <person name="Barry K.W."/>
            <person name="Cichocki N."/>
            <person name="Veneault-Fourrey C."/>
            <person name="LaButti K."/>
            <person name="Lindquist E.A."/>
            <person name="Lipzen A."/>
            <person name="Lundell T."/>
            <person name="Morin E."/>
            <person name="Murat C."/>
            <person name="Sun H."/>
            <person name="Tunlid A."/>
            <person name="Henrissat B."/>
            <person name="Grigoriev I.V."/>
            <person name="Hibbett D.S."/>
            <person name="Martin F."/>
            <person name="Nordberg H.P."/>
            <person name="Cantor M.N."/>
            <person name="Hua S.X."/>
        </authorList>
    </citation>
    <scope>NUCLEOTIDE SEQUENCE [LARGE SCALE GENOMIC DNA]</scope>
    <source>
        <strain evidence="10 11">441</strain>
    </source>
</reference>
<dbReference type="SMART" id="SM00318">
    <property type="entry name" value="SNc"/>
    <property type="match status" value="1"/>
</dbReference>
<dbReference type="Pfam" id="PF00565">
    <property type="entry name" value="SNase"/>
    <property type="match status" value="1"/>
</dbReference>
<feature type="domain" description="TNase-like" evidence="9">
    <location>
        <begin position="47"/>
        <end position="212"/>
    </location>
</feature>
<sequence length="225" mass="25472">LLVTSYTAVAFIAGIATGTCGVFVWNRWLRRIRTADWVTPDILTRRRWVKGIVTSVGDADNFRLYHTPGIGWGLFRTVPTLAKDLKDQTIHVRIAGVDAPEVGGGHFGRPSQPHAEESLFWLKNRLEGRLVYCQLIRKDQYGRVVAVPLVPRPFLPSFLGKRWASPLALEMLRAGTVTTYRQAGAEYGPWGRETFLRIEAKARTTRQGMWKYGCVGETPAEYKRR</sequence>
<organism evidence="10 11">
    <name type="scientific">Pisolithus microcarpus 441</name>
    <dbReference type="NCBI Taxonomy" id="765257"/>
    <lineage>
        <taxon>Eukaryota</taxon>
        <taxon>Fungi</taxon>
        <taxon>Dikarya</taxon>
        <taxon>Basidiomycota</taxon>
        <taxon>Agaricomycotina</taxon>
        <taxon>Agaricomycetes</taxon>
        <taxon>Agaricomycetidae</taxon>
        <taxon>Boletales</taxon>
        <taxon>Sclerodermatineae</taxon>
        <taxon>Pisolithaceae</taxon>
        <taxon>Pisolithus</taxon>
    </lineage>
</organism>
<dbReference type="EMBL" id="KN833710">
    <property type="protein sequence ID" value="KIK25184.1"/>
    <property type="molecule type" value="Genomic_DNA"/>
</dbReference>
<keyword evidence="4" id="KW-0540">Nuclease</keyword>
<dbReference type="Gene3D" id="2.40.50.90">
    <property type="match status" value="1"/>
</dbReference>
<keyword evidence="8" id="KW-0812">Transmembrane</keyword>
<comment type="similarity">
    <text evidence="3">Belongs to the LCL3 family.</text>
</comment>
<evidence type="ECO:0000256" key="6">
    <source>
        <dbReference type="ARBA" id="ARBA00022801"/>
    </source>
</evidence>
<accession>A0A0C9ZGQ5</accession>
<evidence type="ECO:0000256" key="8">
    <source>
        <dbReference type="SAM" id="Phobius"/>
    </source>
</evidence>
<dbReference type="STRING" id="765257.A0A0C9ZGQ5"/>
<name>A0A0C9ZGQ5_9AGAM</name>
<dbReference type="GO" id="GO:0016787">
    <property type="term" value="F:hydrolase activity"/>
    <property type="evidence" value="ECO:0007669"/>
    <property type="project" value="UniProtKB-KW"/>
</dbReference>
<comment type="subcellular location">
    <subcellularLocation>
        <location evidence="1">Membrane</location>
        <topology evidence="1">Single-pass membrane protein</topology>
    </subcellularLocation>
    <subcellularLocation>
        <location evidence="2">Mitochondrion</location>
    </subcellularLocation>
</comment>
<feature type="transmembrane region" description="Helical" evidence="8">
    <location>
        <begin position="6"/>
        <end position="25"/>
    </location>
</feature>
<evidence type="ECO:0000256" key="1">
    <source>
        <dbReference type="ARBA" id="ARBA00004167"/>
    </source>
</evidence>